<dbReference type="GO" id="GO:0004017">
    <property type="term" value="F:AMP kinase activity"/>
    <property type="evidence" value="ECO:0007669"/>
    <property type="project" value="UniProtKB-EC"/>
</dbReference>
<keyword evidence="2 5" id="KW-0545">Nucleotide biosynthesis</keyword>
<name>A0ABY6P100_9NOCA</name>
<feature type="binding site" evidence="5">
    <location>
        <position position="31"/>
    </location>
    <ligand>
        <name>AMP</name>
        <dbReference type="ChEBI" id="CHEBI:456215"/>
    </ligand>
</feature>
<feature type="binding site" evidence="5">
    <location>
        <position position="140"/>
    </location>
    <ligand>
        <name>AMP</name>
        <dbReference type="ChEBI" id="CHEBI:456215"/>
    </ligand>
</feature>
<accession>A0ABY6P100</accession>
<dbReference type="EC" id="2.7.4.3" evidence="5 7"/>
<comment type="caution">
    <text evidence="5">Lacks conserved residue(s) required for the propagation of feature annotation.</text>
</comment>
<dbReference type="NCBIfam" id="NF011100">
    <property type="entry name" value="PRK14527.1"/>
    <property type="match status" value="1"/>
</dbReference>
<dbReference type="CDD" id="cd01428">
    <property type="entry name" value="ADK"/>
    <property type="match status" value="1"/>
</dbReference>
<comment type="catalytic activity">
    <reaction evidence="5 7">
        <text>AMP + ATP = 2 ADP</text>
        <dbReference type="Rhea" id="RHEA:12973"/>
        <dbReference type="ChEBI" id="CHEBI:30616"/>
        <dbReference type="ChEBI" id="CHEBI:456215"/>
        <dbReference type="ChEBI" id="CHEBI:456216"/>
        <dbReference type="EC" id="2.7.4.3"/>
    </reaction>
</comment>
<dbReference type="PANTHER" id="PTHR23359">
    <property type="entry name" value="NUCLEOTIDE KINASE"/>
    <property type="match status" value="1"/>
</dbReference>
<evidence type="ECO:0000256" key="1">
    <source>
        <dbReference type="ARBA" id="ARBA00022679"/>
    </source>
</evidence>
<dbReference type="HAMAP" id="MF_00235">
    <property type="entry name" value="Adenylate_kinase_Adk"/>
    <property type="match status" value="1"/>
</dbReference>
<evidence type="ECO:0000256" key="5">
    <source>
        <dbReference type="HAMAP-Rule" id="MF_00235"/>
    </source>
</evidence>
<comment type="similarity">
    <text evidence="5 6">Belongs to the adenylate kinase family.</text>
</comment>
<dbReference type="Proteomes" id="UP001164965">
    <property type="component" value="Chromosome"/>
</dbReference>
<keyword evidence="3 5" id="KW-0547">Nucleotide-binding</keyword>
<keyword evidence="5 7" id="KW-0067">ATP-binding</keyword>
<comment type="domain">
    <text evidence="5">Consists of three domains, a large central CORE domain and two small peripheral domains, NMPbind and LID, which undergo movements during catalysis. The LID domain closes over the site of phosphoryl transfer upon ATP binding. Assembling and dissambling the active center during each catalytic cycle provides an effective means to prevent ATP hydrolysis.</text>
</comment>
<evidence type="ECO:0000313" key="8">
    <source>
        <dbReference type="EMBL" id="UZJ25344.1"/>
    </source>
</evidence>
<feature type="binding site" evidence="5">
    <location>
        <position position="166"/>
    </location>
    <ligand>
        <name>ATP</name>
        <dbReference type="ChEBI" id="CHEBI:30616"/>
    </ligand>
</feature>
<dbReference type="NCBIfam" id="NF001381">
    <property type="entry name" value="PRK00279.1-3"/>
    <property type="match status" value="1"/>
</dbReference>
<evidence type="ECO:0000256" key="6">
    <source>
        <dbReference type="RuleBase" id="RU003330"/>
    </source>
</evidence>
<keyword evidence="1 5" id="KW-0808">Transferase</keyword>
<comment type="subunit">
    <text evidence="5 7">Monomer.</text>
</comment>
<dbReference type="Gene3D" id="3.40.50.300">
    <property type="entry name" value="P-loop containing nucleotide triphosphate hydrolases"/>
    <property type="match status" value="1"/>
</dbReference>
<keyword evidence="4 5" id="KW-0418">Kinase</keyword>
<feature type="binding site" evidence="5">
    <location>
        <position position="36"/>
    </location>
    <ligand>
        <name>AMP</name>
        <dbReference type="ChEBI" id="CHEBI:456215"/>
    </ligand>
</feature>
<feature type="binding site" evidence="5">
    <location>
        <begin position="10"/>
        <end position="15"/>
    </location>
    <ligand>
        <name>ATP</name>
        <dbReference type="ChEBI" id="CHEBI:30616"/>
    </ligand>
</feature>
<feature type="binding site" evidence="5">
    <location>
        <position position="127"/>
    </location>
    <ligand>
        <name>ATP</name>
        <dbReference type="ChEBI" id="CHEBI:30616"/>
    </ligand>
</feature>
<keyword evidence="5" id="KW-0963">Cytoplasm</keyword>
<dbReference type="InterPro" id="IPR033690">
    <property type="entry name" value="Adenylat_kinase_CS"/>
</dbReference>
<dbReference type="NCBIfam" id="NF011104">
    <property type="entry name" value="PRK14531.1"/>
    <property type="match status" value="1"/>
</dbReference>
<evidence type="ECO:0000256" key="7">
    <source>
        <dbReference type="RuleBase" id="RU003331"/>
    </source>
</evidence>
<comment type="function">
    <text evidence="5">Catalyzes the reversible transfer of the terminal phosphate group between ATP and AMP. Plays an important role in cellular energy homeostasis and in adenine nucleotide metabolism.</text>
</comment>
<evidence type="ECO:0000256" key="4">
    <source>
        <dbReference type="ARBA" id="ARBA00022777"/>
    </source>
</evidence>
<sequence length="184" mass="19819">MRLLILGPQGAGKGTQAQLLSAELGIPHISTGDLFRAHLGEETELGKQVRVYLDAGSLVPDEITNEMVRERLQEPDTAAGFLLDGFPRTNGQADVLDGILRVLGVALDAVVELAVGREVVVGRMLARGRSDDTEEAIRNRLELYTAETAPLLDRYRSIVRTVDGVGEVDEVGARVLAALPPAQR</sequence>
<dbReference type="Pfam" id="PF00406">
    <property type="entry name" value="ADK"/>
    <property type="match status" value="1"/>
</dbReference>
<evidence type="ECO:0000256" key="2">
    <source>
        <dbReference type="ARBA" id="ARBA00022727"/>
    </source>
</evidence>
<feature type="region of interest" description="NMP" evidence="5">
    <location>
        <begin position="30"/>
        <end position="59"/>
    </location>
</feature>
<dbReference type="RefSeq" id="WP_265383449.1">
    <property type="nucleotide sequence ID" value="NZ_CP110615.1"/>
</dbReference>
<dbReference type="InterPro" id="IPR027417">
    <property type="entry name" value="P-loop_NTPase"/>
</dbReference>
<dbReference type="InterPro" id="IPR000850">
    <property type="entry name" value="Adenylat/UMP-CMP_kin"/>
</dbReference>
<evidence type="ECO:0000313" key="9">
    <source>
        <dbReference type="Proteomes" id="UP001164965"/>
    </source>
</evidence>
<dbReference type="SUPFAM" id="SSF52540">
    <property type="entry name" value="P-loop containing nucleoside triphosphate hydrolases"/>
    <property type="match status" value="1"/>
</dbReference>
<comment type="subcellular location">
    <subcellularLocation>
        <location evidence="5 7">Cytoplasm</location>
    </subcellularLocation>
</comment>
<gene>
    <name evidence="5" type="primary">adk</name>
    <name evidence="8" type="ORF">RHODO2019_02360</name>
</gene>
<feature type="binding site" evidence="5">
    <location>
        <begin position="85"/>
        <end position="88"/>
    </location>
    <ligand>
        <name>AMP</name>
        <dbReference type="ChEBI" id="CHEBI:456215"/>
    </ligand>
</feature>
<protein>
    <recommendedName>
        <fullName evidence="5 7">Adenylate kinase</fullName>
        <shortName evidence="5">AK</shortName>
        <ecNumber evidence="5 7">2.7.4.3</ecNumber>
    </recommendedName>
    <alternativeName>
        <fullName evidence="5">ATP-AMP transphosphorylase</fullName>
    </alternativeName>
    <alternativeName>
        <fullName evidence="5">ATP:AMP phosphotransferase</fullName>
    </alternativeName>
    <alternativeName>
        <fullName evidence="5">Adenylate monophosphate kinase</fullName>
    </alternativeName>
</protein>
<organism evidence="8 9">
    <name type="scientific">Rhodococcus antarcticus</name>
    <dbReference type="NCBI Taxonomy" id="2987751"/>
    <lineage>
        <taxon>Bacteria</taxon>
        <taxon>Bacillati</taxon>
        <taxon>Actinomycetota</taxon>
        <taxon>Actinomycetes</taxon>
        <taxon>Mycobacteriales</taxon>
        <taxon>Nocardiaceae</taxon>
        <taxon>Rhodococcus</taxon>
    </lineage>
</organism>
<proteinExistence type="inferred from homology"/>
<comment type="pathway">
    <text evidence="5">Purine metabolism; AMP biosynthesis via salvage pathway; AMP from ADP: step 1/1.</text>
</comment>
<feature type="binding site" evidence="5">
    <location>
        <position position="129"/>
    </location>
    <ligand>
        <name>AMP</name>
        <dbReference type="ChEBI" id="CHEBI:456215"/>
    </ligand>
</feature>
<dbReference type="PRINTS" id="PR00094">
    <property type="entry name" value="ADENYLTKNASE"/>
</dbReference>
<dbReference type="PROSITE" id="PS00113">
    <property type="entry name" value="ADENYLATE_KINASE"/>
    <property type="match status" value="1"/>
</dbReference>
<evidence type="ECO:0000256" key="3">
    <source>
        <dbReference type="ARBA" id="ARBA00022741"/>
    </source>
</evidence>
<reference evidence="8" key="1">
    <citation type="submission" date="2022-10" db="EMBL/GenBank/DDBJ databases">
        <title>Rhodococcus sp.75.</title>
        <authorList>
            <person name="Sun M."/>
        </authorList>
    </citation>
    <scope>NUCLEOTIDE SEQUENCE</scope>
    <source>
        <strain evidence="8">75</strain>
    </source>
</reference>
<keyword evidence="9" id="KW-1185">Reference proteome</keyword>
<dbReference type="EMBL" id="CP110615">
    <property type="protein sequence ID" value="UZJ25344.1"/>
    <property type="molecule type" value="Genomic_DNA"/>
</dbReference>
<feature type="binding site" evidence="5">
    <location>
        <begin position="57"/>
        <end position="59"/>
    </location>
    <ligand>
        <name>AMP</name>
        <dbReference type="ChEBI" id="CHEBI:456215"/>
    </ligand>
</feature>
<feature type="binding site" evidence="5">
    <location>
        <position position="92"/>
    </location>
    <ligand>
        <name>AMP</name>
        <dbReference type="ChEBI" id="CHEBI:456215"/>
    </ligand>
</feature>